<gene>
    <name evidence="2" type="ORF">J2Z35_002237</name>
</gene>
<keyword evidence="3" id="KW-1185">Reference proteome</keyword>
<comment type="caution">
    <text evidence="2">The sequence shown here is derived from an EMBL/GenBank/DDBJ whole genome shotgun (WGS) entry which is preliminary data.</text>
</comment>
<name>A0ABS4KKX0_9FIRM</name>
<proteinExistence type="predicted"/>
<evidence type="ECO:0000313" key="3">
    <source>
        <dbReference type="Proteomes" id="UP001314903"/>
    </source>
</evidence>
<protein>
    <submittedName>
        <fullName evidence="2">Membrane protein</fullName>
    </submittedName>
</protein>
<accession>A0ABS4KKX0</accession>
<dbReference type="Proteomes" id="UP001314903">
    <property type="component" value="Unassembled WGS sequence"/>
</dbReference>
<keyword evidence="1" id="KW-0812">Transmembrane</keyword>
<dbReference type="EMBL" id="JAGGLI010000028">
    <property type="protein sequence ID" value="MBP2028436.1"/>
    <property type="molecule type" value="Genomic_DNA"/>
</dbReference>
<feature type="transmembrane region" description="Helical" evidence="1">
    <location>
        <begin position="36"/>
        <end position="54"/>
    </location>
</feature>
<keyword evidence="1" id="KW-0472">Membrane</keyword>
<keyword evidence="1" id="KW-1133">Transmembrane helix</keyword>
<dbReference type="RefSeq" id="WP_209661487.1">
    <property type="nucleotide sequence ID" value="NZ_JAGGLI010000028.1"/>
</dbReference>
<evidence type="ECO:0000313" key="2">
    <source>
        <dbReference type="EMBL" id="MBP2028436.1"/>
    </source>
</evidence>
<feature type="transmembrane region" description="Helical" evidence="1">
    <location>
        <begin position="12"/>
        <end position="30"/>
    </location>
</feature>
<organism evidence="2 3">
    <name type="scientific">Acetoanaerobium pronyense</name>
    <dbReference type="NCBI Taxonomy" id="1482736"/>
    <lineage>
        <taxon>Bacteria</taxon>
        <taxon>Bacillati</taxon>
        <taxon>Bacillota</taxon>
        <taxon>Clostridia</taxon>
        <taxon>Peptostreptococcales</taxon>
        <taxon>Filifactoraceae</taxon>
        <taxon>Acetoanaerobium</taxon>
    </lineage>
</organism>
<evidence type="ECO:0000256" key="1">
    <source>
        <dbReference type="SAM" id="Phobius"/>
    </source>
</evidence>
<reference evidence="2 3" key="1">
    <citation type="submission" date="2021-03" db="EMBL/GenBank/DDBJ databases">
        <title>Genomic Encyclopedia of Type Strains, Phase IV (KMG-IV): sequencing the most valuable type-strain genomes for metagenomic binning, comparative biology and taxonomic classification.</title>
        <authorList>
            <person name="Goeker M."/>
        </authorList>
    </citation>
    <scope>NUCLEOTIDE SEQUENCE [LARGE SCALE GENOMIC DNA]</scope>
    <source>
        <strain evidence="2 3">DSM 27512</strain>
    </source>
</reference>
<sequence length="72" mass="8287">MKIDWRRKLSSRKFWVALIGFVTAILIAINWTEAEIAQVTAIISAFSTLIIYILTEGYIDGKREENNLNINE</sequence>